<accession>A0A0B6YE52</accession>
<evidence type="ECO:0000313" key="2">
    <source>
        <dbReference type="EMBL" id="CEK54507.1"/>
    </source>
</evidence>
<proteinExistence type="predicted"/>
<sequence length="104" mass="11756">SGEAKTMIHTEMNRFVESYTKKFEIYVQNQILTYSKVFHMVSKNNDIETEIGRTSASSSSSSRDNVKDGGKPELQDDTVNVHSHNISAENNVTSSYTEKLTDEF</sequence>
<feature type="non-terminal residue" evidence="2">
    <location>
        <position position="1"/>
    </location>
</feature>
<evidence type="ECO:0000256" key="1">
    <source>
        <dbReference type="SAM" id="MobiDB-lite"/>
    </source>
</evidence>
<dbReference type="EMBL" id="HACG01007642">
    <property type="protein sequence ID" value="CEK54507.1"/>
    <property type="molecule type" value="Transcribed_RNA"/>
</dbReference>
<feature type="non-terminal residue" evidence="2">
    <location>
        <position position="104"/>
    </location>
</feature>
<dbReference type="AlphaFoldDB" id="A0A0B6YE52"/>
<reference evidence="2" key="1">
    <citation type="submission" date="2014-12" db="EMBL/GenBank/DDBJ databases">
        <title>Insight into the proteome of Arion vulgaris.</title>
        <authorList>
            <person name="Aradska J."/>
            <person name="Bulat T."/>
            <person name="Smidak R."/>
            <person name="Sarate P."/>
            <person name="Gangsoo J."/>
            <person name="Sialana F."/>
            <person name="Bilban M."/>
            <person name="Lubec G."/>
        </authorList>
    </citation>
    <scope>NUCLEOTIDE SEQUENCE</scope>
    <source>
        <tissue evidence="2">Skin</tissue>
    </source>
</reference>
<name>A0A0B6YE52_9EUPU</name>
<feature type="region of interest" description="Disordered" evidence="1">
    <location>
        <begin position="49"/>
        <end position="104"/>
    </location>
</feature>
<feature type="compositionally biased region" description="Polar residues" evidence="1">
    <location>
        <begin position="77"/>
        <end position="98"/>
    </location>
</feature>
<feature type="compositionally biased region" description="Basic and acidic residues" evidence="1">
    <location>
        <begin position="64"/>
        <end position="74"/>
    </location>
</feature>
<organism evidence="2">
    <name type="scientific">Arion vulgaris</name>
    <dbReference type="NCBI Taxonomy" id="1028688"/>
    <lineage>
        <taxon>Eukaryota</taxon>
        <taxon>Metazoa</taxon>
        <taxon>Spiralia</taxon>
        <taxon>Lophotrochozoa</taxon>
        <taxon>Mollusca</taxon>
        <taxon>Gastropoda</taxon>
        <taxon>Heterobranchia</taxon>
        <taxon>Euthyneura</taxon>
        <taxon>Panpulmonata</taxon>
        <taxon>Eupulmonata</taxon>
        <taxon>Stylommatophora</taxon>
        <taxon>Helicina</taxon>
        <taxon>Arionoidea</taxon>
        <taxon>Arionidae</taxon>
        <taxon>Arion</taxon>
    </lineage>
</organism>
<gene>
    <name evidence="2" type="primary">ORF22976</name>
</gene>
<protein>
    <submittedName>
        <fullName evidence="2">Uncharacterized protein</fullName>
    </submittedName>
</protein>